<accession>A0A0F9IAI0</accession>
<proteinExistence type="predicted"/>
<dbReference type="AlphaFoldDB" id="A0A0F9IAI0"/>
<dbReference type="EMBL" id="LAZR01012892">
    <property type="protein sequence ID" value="KKM24601.1"/>
    <property type="molecule type" value="Genomic_DNA"/>
</dbReference>
<gene>
    <name evidence="1" type="ORF">LCGC14_1603510</name>
</gene>
<reference evidence="1" key="1">
    <citation type="journal article" date="2015" name="Nature">
        <title>Complex archaea that bridge the gap between prokaryotes and eukaryotes.</title>
        <authorList>
            <person name="Spang A."/>
            <person name="Saw J.H."/>
            <person name="Jorgensen S.L."/>
            <person name="Zaremba-Niedzwiedzka K."/>
            <person name="Martijn J."/>
            <person name="Lind A.E."/>
            <person name="van Eijk R."/>
            <person name="Schleper C."/>
            <person name="Guy L."/>
            <person name="Ettema T.J."/>
        </authorList>
    </citation>
    <scope>NUCLEOTIDE SEQUENCE</scope>
</reference>
<evidence type="ECO:0000313" key="1">
    <source>
        <dbReference type="EMBL" id="KKM24601.1"/>
    </source>
</evidence>
<comment type="caution">
    <text evidence="1">The sequence shown here is derived from an EMBL/GenBank/DDBJ whole genome shotgun (WGS) entry which is preliminary data.</text>
</comment>
<organism evidence="1">
    <name type="scientific">marine sediment metagenome</name>
    <dbReference type="NCBI Taxonomy" id="412755"/>
    <lineage>
        <taxon>unclassified sequences</taxon>
        <taxon>metagenomes</taxon>
        <taxon>ecological metagenomes</taxon>
    </lineage>
</organism>
<sequence>MSRRIIPGVENFELQSDGVVLVPDVLRSNRSAWHHEHDLFATSLNPGASGATRTAPDSNTIGGWQLNASGETLYFEAHMEVEWDAVSDLIINAWWEVNVDNSAGGGSDTVDLQLVVRYKGEGDTAIKTQTVEVATTVGASARYKQFRTSFTIDFDATDNVIDSQDVLSFALNLETDTSEVDDIILNLMELRYATTKPSLEA</sequence>
<name>A0A0F9IAI0_9ZZZZ</name>
<protein>
    <submittedName>
        <fullName evidence="1">Uncharacterized protein</fullName>
    </submittedName>
</protein>